<evidence type="ECO:0000313" key="2">
    <source>
        <dbReference type="EMBL" id="KMZ83235.1"/>
    </source>
</evidence>
<keyword evidence="1" id="KW-0812">Transmembrane</keyword>
<evidence type="ECO:0008006" key="4">
    <source>
        <dbReference type="Google" id="ProtNLM"/>
    </source>
</evidence>
<protein>
    <recommendedName>
        <fullName evidence="4">Variable surface protein</fullName>
    </recommendedName>
</protein>
<sequence length="307" mass="37122">MFTLNNSCFLQSFNLIYFIQLYSFYKYIFYIFKYNIIRHFDKEHLISFYPFLKKIWTRYNDFDKKVEDDKNFYDNLCNFILNGPSVELSKYKDFCMKLMRNLGRFSSDPKNYELTHERCNILYNWIYNSIGKKRTTDDIVNKCFKEYTEYMVRVKNMKRCYKISYDENFKEPIKITLLDIFDNNTPDIINALNDANDSISIPGKKFVCECVRIYKNMYETYCLKNRLESETNRTTCEQLDIFKESYGLFLTKLQGLDHKIPLLIDIDNELLAKCSKDESKLQFNSRSTSKYRSYFRKQKVSNCWACR</sequence>
<keyword evidence="1" id="KW-0472">Membrane</keyword>
<gene>
    <name evidence="2" type="ORF">PVBG_05205</name>
</gene>
<proteinExistence type="predicted"/>
<dbReference type="Proteomes" id="UP000053327">
    <property type="component" value="Unassembled WGS sequence"/>
</dbReference>
<reference evidence="2 3" key="1">
    <citation type="submission" date="2011-08" db="EMBL/GenBank/DDBJ databases">
        <title>The Genome Sequence of Plasmodium vivax Brazil I.</title>
        <authorList>
            <consortium name="The Broad Institute Genome Sequencing Platform"/>
            <consortium name="The Broad Institute Genome Sequencing Center for Infectious Disease"/>
            <person name="Neafsey D."/>
            <person name="Carlton J."/>
            <person name="Barnwell J."/>
            <person name="Collins W."/>
            <person name="Escalante A."/>
            <person name="Mullikin J."/>
            <person name="Saul A."/>
            <person name="Guigo R."/>
            <person name="Camara F."/>
            <person name="Young S.K."/>
            <person name="Zeng Q."/>
            <person name="Gargeya S."/>
            <person name="Fitzgerald M."/>
            <person name="Haas B."/>
            <person name="Abouelleil A."/>
            <person name="Alvarado L."/>
            <person name="Arachchi H.M."/>
            <person name="Berlin A."/>
            <person name="Brown A."/>
            <person name="Chapman S.B."/>
            <person name="Chen Z."/>
            <person name="Dunbar C."/>
            <person name="Freedman E."/>
            <person name="Gearin G."/>
            <person name="Gellesch M."/>
            <person name="Goldberg J."/>
            <person name="Griggs A."/>
            <person name="Gujja S."/>
            <person name="Heiman D."/>
            <person name="Howarth C."/>
            <person name="Larson L."/>
            <person name="Lui A."/>
            <person name="MacDonald P.J.P."/>
            <person name="Montmayeur A."/>
            <person name="Murphy C."/>
            <person name="Neiman D."/>
            <person name="Pearson M."/>
            <person name="Priest M."/>
            <person name="Roberts A."/>
            <person name="Saif S."/>
            <person name="Shea T."/>
            <person name="Shenoy N."/>
            <person name="Sisk P."/>
            <person name="Stolte C."/>
            <person name="Sykes S."/>
            <person name="Wortman J."/>
            <person name="Nusbaum C."/>
            <person name="Birren B."/>
        </authorList>
    </citation>
    <scope>NUCLEOTIDE SEQUENCE [LARGE SCALE GENOMIC DNA]</scope>
    <source>
        <strain evidence="2 3">Brazil I</strain>
    </source>
</reference>
<feature type="transmembrane region" description="Helical" evidence="1">
    <location>
        <begin position="12"/>
        <end position="32"/>
    </location>
</feature>
<dbReference type="AlphaFoldDB" id="A0A0J9SJN7"/>
<name>A0A0J9SJN7_PLAV1</name>
<dbReference type="EMBL" id="KQ234946">
    <property type="protein sequence ID" value="KMZ83235.1"/>
    <property type="molecule type" value="Genomic_DNA"/>
</dbReference>
<organism evidence="2 3">
    <name type="scientific">Plasmodium vivax (strain Brazil I)</name>
    <dbReference type="NCBI Taxonomy" id="1033975"/>
    <lineage>
        <taxon>Eukaryota</taxon>
        <taxon>Sar</taxon>
        <taxon>Alveolata</taxon>
        <taxon>Apicomplexa</taxon>
        <taxon>Aconoidasida</taxon>
        <taxon>Haemosporida</taxon>
        <taxon>Plasmodiidae</taxon>
        <taxon>Plasmodium</taxon>
        <taxon>Plasmodium (Plasmodium)</taxon>
    </lineage>
</organism>
<evidence type="ECO:0000313" key="3">
    <source>
        <dbReference type="Proteomes" id="UP000053327"/>
    </source>
</evidence>
<evidence type="ECO:0000256" key="1">
    <source>
        <dbReference type="SAM" id="Phobius"/>
    </source>
</evidence>
<accession>A0A0J9SJN7</accession>
<keyword evidence="1" id="KW-1133">Transmembrane helix</keyword>